<evidence type="ECO:0000256" key="2">
    <source>
        <dbReference type="ARBA" id="ARBA00006275"/>
    </source>
</evidence>
<organism evidence="9 10">
    <name type="scientific">Chitinophaga parva</name>
    <dbReference type="NCBI Taxonomy" id="2169414"/>
    <lineage>
        <taxon>Bacteria</taxon>
        <taxon>Pseudomonadati</taxon>
        <taxon>Bacteroidota</taxon>
        <taxon>Chitinophagia</taxon>
        <taxon>Chitinophagales</taxon>
        <taxon>Chitinophagaceae</taxon>
        <taxon>Chitinophaga</taxon>
    </lineage>
</organism>
<evidence type="ECO:0000259" key="7">
    <source>
        <dbReference type="Pfam" id="PF07980"/>
    </source>
</evidence>
<dbReference type="AlphaFoldDB" id="A0A2T7BE49"/>
<comment type="subcellular location">
    <subcellularLocation>
        <location evidence="1">Cell outer membrane</location>
    </subcellularLocation>
</comment>
<dbReference type="PROSITE" id="PS51257">
    <property type="entry name" value="PROKAR_LIPOPROTEIN"/>
    <property type="match status" value="1"/>
</dbReference>
<evidence type="ECO:0000259" key="8">
    <source>
        <dbReference type="Pfam" id="PF14322"/>
    </source>
</evidence>
<reference evidence="9 10" key="1">
    <citation type="submission" date="2018-04" db="EMBL/GenBank/DDBJ databases">
        <title>Chitinophaga fuyangensis sp. nov., isolated from soil in a chemical factory.</title>
        <authorList>
            <person name="Chen K."/>
        </authorList>
    </citation>
    <scope>NUCLEOTIDE SEQUENCE [LARGE SCALE GENOMIC DNA]</scope>
    <source>
        <strain evidence="9 10">LY-1</strain>
    </source>
</reference>
<protein>
    <recommendedName>
        <fullName evidence="11">RagB/SusD family nutrient uptake outer membrane protein</fullName>
    </recommendedName>
</protein>
<evidence type="ECO:0008006" key="11">
    <source>
        <dbReference type="Google" id="ProtNLM"/>
    </source>
</evidence>
<dbReference type="Gene3D" id="1.25.40.390">
    <property type="match status" value="1"/>
</dbReference>
<evidence type="ECO:0000256" key="1">
    <source>
        <dbReference type="ARBA" id="ARBA00004442"/>
    </source>
</evidence>
<gene>
    <name evidence="9" type="ORF">DCC81_23640</name>
</gene>
<feature type="signal peptide" evidence="6">
    <location>
        <begin position="1"/>
        <end position="27"/>
    </location>
</feature>
<feature type="domain" description="RagB/SusD" evidence="7">
    <location>
        <begin position="336"/>
        <end position="523"/>
    </location>
</feature>
<dbReference type="Pfam" id="PF14322">
    <property type="entry name" value="SusD-like_3"/>
    <property type="match status" value="1"/>
</dbReference>
<evidence type="ECO:0000313" key="9">
    <source>
        <dbReference type="EMBL" id="PUZ23378.1"/>
    </source>
</evidence>
<evidence type="ECO:0000313" key="10">
    <source>
        <dbReference type="Proteomes" id="UP000244450"/>
    </source>
</evidence>
<dbReference type="InterPro" id="IPR012944">
    <property type="entry name" value="SusD_RagB_dom"/>
</dbReference>
<accession>A0A2T7BE49</accession>
<dbReference type="OrthoDB" id="1016139at2"/>
<evidence type="ECO:0000256" key="4">
    <source>
        <dbReference type="ARBA" id="ARBA00023136"/>
    </source>
</evidence>
<feature type="domain" description="SusD-like N-terminal" evidence="8">
    <location>
        <begin position="95"/>
        <end position="233"/>
    </location>
</feature>
<name>A0A2T7BE49_9BACT</name>
<dbReference type="SUPFAM" id="SSF48452">
    <property type="entry name" value="TPR-like"/>
    <property type="match status" value="1"/>
</dbReference>
<sequence>MTRYKQLHKKLLLLPAALLLLAGSSCKKDLDYTPEVFLSAQQVYKDQAGATAGVTGIYQQLQSIKKNEVSLMGIIGTDEMRFEYQAQAWGGYWAKVAGLDSYDITFNSQNDVMGYYWNYCYVGIANANYAIQYIPQIKNFADVTVQNRLLAEARFLRALFYFQLVQFWGDVPLRIENMPFGDGVPRAPQDKIYELIIADLQYAQQNLWVRSKTPDAGRATVEAAEALLGKVYLTLHRYNDAKPLFEDLINNKGIVLNTDYADLFNKENTAESLLEVQYSPQSGATNGLQNIFGASLASTPGGPTGSTTPGYGGNVVITTAWYADSLFDKVNDKRYAASITPHFYASSDPSSNYDWWVDIGLPHLKKYDITTSSGSIDIYNSAKNVIYLRSADVFLMYAEVLNELGQPNAALAPLNKVRDRAFGNALHEVPPTAQAALRDTIMDERSRELGGEGWRWFDLKRTNTLVQRVRTHDNPRPYYVARNGEGDPHLPQNVSDINYLYPIPLSELQNNPALSLTSQNPGY</sequence>
<keyword evidence="3 6" id="KW-0732">Signal</keyword>
<feature type="chain" id="PRO_5015452128" description="RagB/SusD family nutrient uptake outer membrane protein" evidence="6">
    <location>
        <begin position="28"/>
        <end position="523"/>
    </location>
</feature>
<proteinExistence type="inferred from homology"/>
<dbReference type="RefSeq" id="WP_108689160.1">
    <property type="nucleotide sequence ID" value="NZ_QCYK01000003.1"/>
</dbReference>
<evidence type="ECO:0000256" key="3">
    <source>
        <dbReference type="ARBA" id="ARBA00022729"/>
    </source>
</evidence>
<keyword evidence="4" id="KW-0472">Membrane</keyword>
<dbReference type="InterPro" id="IPR011990">
    <property type="entry name" value="TPR-like_helical_dom_sf"/>
</dbReference>
<dbReference type="GO" id="GO:0009279">
    <property type="term" value="C:cell outer membrane"/>
    <property type="evidence" value="ECO:0007669"/>
    <property type="project" value="UniProtKB-SubCell"/>
</dbReference>
<dbReference type="Proteomes" id="UP000244450">
    <property type="component" value="Unassembled WGS sequence"/>
</dbReference>
<dbReference type="CDD" id="cd08977">
    <property type="entry name" value="SusD"/>
    <property type="match status" value="1"/>
</dbReference>
<dbReference type="EMBL" id="QCYK01000003">
    <property type="protein sequence ID" value="PUZ23378.1"/>
    <property type="molecule type" value="Genomic_DNA"/>
</dbReference>
<keyword evidence="5" id="KW-0998">Cell outer membrane</keyword>
<comment type="caution">
    <text evidence="9">The sequence shown here is derived from an EMBL/GenBank/DDBJ whole genome shotgun (WGS) entry which is preliminary data.</text>
</comment>
<comment type="similarity">
    <text evidence="2">Belongs to the SusD family.</text>
</comment>
<dbReference type="InterPro" id="IPR033985">
    <property type="entry name" value="SusD-like_N"/>
</dbReference>
<dbReference type="Pfam" id="PF07980">
    <property type="entry name" value="SusD_RagB"/>
    <property type="match status" value="1"/>
</dbReference>
<keyword evidence="10" id="KW-1185">Reference proteome</keyword>
<evidence type="ECO:0000256" key="6">
    <source>
        <dbReference type="SAM" id="SignalP"/>
    </source>
</evidence>
<evidence type="ECO:0000256" key="5">
    <source>
        <dbReference type="ARBA" id="ARBA00023237"/>
    </source>
</evidence>